<protein>
    <submittedName>
        <fullName evidence="3">Uncharacterized protein</fullName>
    </submittedName>
</protein>
<dbReference type="Proteomes" id="UP001145072">
    <property type="component" value="Unassembled WGS sequence"/>
</dbReference>
<comment type="caution">
    <text evidence="3">The sequence shown here is derived from an EMBL/GenBank/DDBJ whole genome shotgun (WGS) entry which is preliminary data.</text>
</comment>
<feature type="chain" id="PRO_5040802862" evidence="2">
    <location>
        <begin position="22"/>
        <end position="191"/>
    </location>
</feature>
<evidence type="ECO:0000313" key="4">
    <source>
        <dbReference type="Proteomes" id="UP001145072"/>
    </source>
</evidence>
<reference evidence="3" key="1">
    <citation type="submission" date="2022-06" db="EMBL/GenBank/DDBJ databases">
        <title>Aquibacillus sp. a new bacterium isolated from soil saline samples.</title>
        <authorList>
            <person name="Galisteo C."/>
            <person name="De La Haba R."/>
            <person name="Sanchez-Porro C."/>
            <person name="Ventosa A."/>
        </authorList>
    </citation>
    <scope>NUCLEOTIDE SEQUENCE</scope>
    <source>
        <strain evidence="3">JCM 12387</strain>
    </source>
</reference>
<gene>
    <name evidence="3" type="ORF">NC661_19810</name>
</gene>
<organism evidence="3 4">
    <name type="scientific">Aquibacillus koreensis</name>
    <dbReference type="NCBI Taxonomy" id="279446"/>
    <lineage>
        <taxon>Bacteria</taxon>
        <taxon>Bacillati</taxon>
        <taxon>Bacillota</taxon>
        <taxon>Bacilli</taxon>
        <taxon>Bacillales</taxon>
        <taxon>Bacillaceae</taxon>
        <taxon>Aquibacillus</taxon>
    </lineage>
</organism>
<dbReference type="RefSeq" id="WP_259870048.1">
    <property type="nucleotide sequence ID" value="NZ_JAMQJZ010000024.1"/>
</dbReference>
<keyword evidence="2" id="KW-0732">Signal</keyword>
<evidence type="ECO:0000256" key="2">
    <source>
        <dbReference type="SAM" id="SignalP"/>
    </source>
</evidence>
<evidence type="ECO:0000313" key="3">
    <source>
        <dbReference type="EMBL" id="MDC3422602.1"/>
    </source>
</evidence>
<dbReference type="AlphaFoldDB" id="A0A9X4AJU9"/>
<evidence type="ECO:0000256" key="1">
    <source>
        <dbReference type="SAM" id="Phobius"/>
    </source>
</evidence>
<keyword evidence="1" id="KW-1133">Transmembrane helix</keyword>
<feature type="transmembrane region" description="Helical" evidence="1">
    <location>
        <begin position="163"/>
        <end position="183"/>
    </location>
</feature>
<proteinExistence type="predicted"/>
<sequence length="191" mass="21649">MRVIIFSILFTILLSIGNCTSATSWGKVPPDKVRDRADVIVVGEFNFAGETADGEFIFYGQEFNVDYVYKGENVSKDLIVGIDMLDGGWEQEFQQKGGKFLLLLEYKPEYGDFPVPVAGPNGMIRVINGEVSEEEKHKNHYNKFLDENTPFYVILDGKTERNIVLLIFITISGTILIVGNKMFKKYSRKKT</sequence>
<name>A0A9X4AJU9_9BACI</name>
<dbReference type="EMBL" id="JAMQJZ010000024">
    <property type="protein sequence ID" value="MDC3422602.1"/>
    <property type="molecule type" value="Genomic_DNA"/>
</dbReference>
<keyword evidence="1" id="KW-0812">Transmembrane</keyword>
<keyword evidence="1" id="KW-0472">Membrane</keyword>
<keyword evidence="4" id="KW-1185">Reference proteome</keyword>
<accession>A0A9X4AJU9</accession>
<feature type="signal peptide" evidence="2">
    <location>
        <begin position="1"/>
        <end position="21"/>
    </location>
</feature>